<reference evidence="1" key="1">
    <citation type="submission" date="2021-01" db="EMBL/GenBank/DDBJ databases">
        <title>Metabolic potential, ecology and presence of endohyphal bacteria is reflected in genomic diversity of Mucoromycotina.</title>
        <authorList>
            <person name="Muszewska A."/>
            <person name="Okrasinska A."/>
            <person name="Steczkiewicz K."/>
            <person name="Drgas O."/>
            <person name="Orlowska M."/>
            <person name="Perlinska-Lenart U."/>
            <person name="Aleksandrzak-Piekarczyk T."/>
            <person name="Szatraj K."/>
            <person name="Zielenkiewicz U."/>
            <person name="Pilsyk S."/>
            <person name="Malc E."/>
            <person name="Mieczkowski P."/>
            <person name="Kruszewska J.S."/>
            <person name="Biernat P."/>
            <person name="Pawlowska J."/>
        </authorList>
    </citation>
    <scope>NUCLEOTIDE SEQUENCE</scope>
    <source>
        <strain evidence="1">WA0000018081</strain>
    </source>
</reference>
<keyword evidence="2" id="KW-1185">Reference proteome</keyword>
<name>A0A8H7SLE7_9FUNG</name>
<sequence length="152" mass="17446">MLMVDEETAAREQDANDRYNNTNALTILFCRTEYADKGLDFLWSGLSADEQVTTSFVVEHIVLETLTIESCLSLSLVFDSWVTFHLLSVAIRNDGKRKKNKRPVADVEEESFESFSISNLQEEIDSQQVSIAEKRRLAEDRDDGSSTQRRRY</sequence>
<dbReference type="EMBL" id="JAEPRE010000198">
    <property type="protein sequence ID" value="KAG2230493.1"/>
    <property type="molecule type" value="Genomic_DNA"/>
</dbReference>
<organism evidence="1 2">
    <name type="scientific">Thamnidium elegans</name>
    <dbReference type="NCBI Taxonomy" id="101142"/>
    <lineage>
        <taxon>Eukaryota</taxon>
        <taxon>Fungi</taxon>
        <taxon>Fungi incertae sedis</taxon>
        <taxon>Mucoromycota</taxon>
        <taxon>Mucoromycotina</taxon>
        <taxon>Mucoromycetes</taxon>
        <taxon>Mucorales</taxon>
        <taxon>Mucorineae</taxon>
        <taxon>Mucoraceae</taxon>
        <taxon>Thamnidium</taxon>
    </lineage>
</organism>
<gene>
    <name evidence="1" type="ORF">INT48_009868</name>
</gene>
<evidence type="ECO:0000313" key="1">
    <source>
        <dbReference type="EMBL" id="KAG2230493.1"/>
    </source>
</evidence>
<accession>A0A8H7SLE7</accession>
<dbReference type="Proteomes" id="UP000613177">
    <property type="component" value="Unassembled WGS sequence"/>
</dbReference>
<proteinExistence type="predicted"/>
<dbReference type="AlphaFoldDB" id="A0A8H7SLE7"/>
<evidence type="ECO:0000313" key="2">
    <source>
        <dbReference type="Proteomes" id="UP000613177"/>
    </source>
</evidence>
<comment type="caution">
    <text evidence="1">The sequence shown here is derived from an EMBL/GenBank/DDBJ whole genome shotgun (WGS) entry which is preliminary data.</text>
</comment>
<protein>
    <submittedName>
        <fullName evidence="1">Uncharacterized protein</fullName>
    </submittedName>
</protein>